<dbReference type="Proteomes" id="UP000821865">
    <property type="component" value="Chromosome 6"/>
</dbReference>
<dbReference type="EMBL" id="CM023475">
    <property type="protein sequence ID" value="KAH7946023.1"/>
    <property type="molecule type" value="Genomic_DNA"/>
</dbReference>
<keyword evidence="2" id="KW-1185">Reference proteome</keyword>
<protein>
    <submittedName>
        <fullName evidence="1">Uncharacterized protein</fullName>
    </submittedName>
</protein>
<organism evidence="1 2">
    <name type="scientific">Dermacentor silvarum</name>
    <name type="common">Tick</name>
    <dbReference type="NCBI Taxonomy" id="543639"/>
    <lineage>
        <taxon>Eukaryota</taxon>
        <taxon>Metazoa</taxon>
        <taxon>Ecdysozoa</taxon>
        <taxon>Arthropoda</taxon>
        <taxon>Chelicerata</taxon>
        <taxon>Arachnida</taxon>
        <taxon>Acari</taxon>
        <taxon>Parasitiformes</taxon>
        <taxon>Ixodida</taxon>
        <taxon>Ixodoidea</taxon>
        <taxon>Ixodidae</taxon>
        <taxon>Rhipicephalinae</taxon>
        <taxon>Dermacentor</taxon>
    </lineage>
</organism>
<comment type="caution">
    <text evidence="1">The sequence shown here is derived from an EMBL/GenBank/DDBJ whole genome shotgun (WGS) entry which is preliminary data.</text>
</comment>
<reference evidence="1" key="1">
    <citation type="submission" date="2020-05" db="EMBL/GenBank/DDBJ databases">
        <title>Large-scale comparative analyses of tick genomes elucidate their genetic diversity and vector capacities.</title>
        <authorList>
            <person name="Jia N."/>
            <person name="Wang J."/>
            <person name="Shi W."/>
            <person name="Du L."/>
            <person name="Sun Y."/>
            <person name="Zhan W."/>
            <person name="Jiang J."/>
            <person name="Wang Q."/>
            <person name="Zhang B."/>
            <person name="Ji P."/>
            <person name="Sakyi L.B."/>
            <person name="Cui X."/>
            <person name="Yuan T."/>
            <person name="Jiang B."/>
            <person name="Yang W."/>
            <person name="Lam T.T.-Y."/>
            <person name="Chang Q."/>
            <person name="Ding S."/>
            <person name="Wang X."/>
            <person name="Zhu J."/>
            <person name="Ruan X."/>
            <person name="Zhao L."/>
            <person name="Wei J."/>
            <person name="Que T."/>
            <person name="Du C."/>
            <person name="Cheng J."/>
            <person name="Dai P."/>
            <person name="Han X."/>
            <person name="Huang E."/>
            <person name="Gao Y."/>
            <person name="Liu J."/>
            <person name="Shao H."/>
            <person name="Ye R."/>
            <person name="Li L."/>
            <person name="Wei W."/>
            <person name="Wang X."/>
            <person name="Wang C."/>
            <person name="Yang T."/>
            <person name="Huo Q."/>
            <person name="Li W."/>
            <person name="Guo W."/>
            <person name="Chen H."/>
            <person name="Zhou L."/>
            <person name="Ni X."/>
            <person name="Tian J."/>
            <person name="Zhou Y."/>
            <person name="Sheng Y."/>
            <person name="Liu T."/>
            <person name="Pan Y."/>
            <person name="Xia L."/>
            <person name="Li J."/>
            <person name="Zhao F."/>
            <person name="Cao W."/>
        </authorList>
    </citation>
    <scope>NUCLEOTIDE SEQUENCE</scope>
    <source>
        <strain evidence="1">Dsil-2018</strain>
    </source>
</reference>
<gene>
    <name evidence="1" type="ORF">HPB49_019039</name>
</gene>
<name>A0ACB8CM75_DERSI</name>
<proteinExistence type="predicted"/>
<evidence type="ECO:0000313" key="1">
    <source>
        <dbReference type="EMBL" id="KAH7946023.1"/>
    </source>
</evidence>
<sequence>MSPDNEEQQKLSCVLHINEQTDGKTLSLHANDMPVQNSELYGQIVSVLRDTGSNTIVVRRALIPDTALTGTTAIMLLADGRGIEMPEAEVEIHSPYFSGTVVAKCLENPLYDIIIGNIAGSRQPTNTDDQWKTPSGKTIATTPDPNESVVEKNLPWAASSFVRAMSTRGDPKGVHVLYTGEILPEPEENPGAISCSRDNE</sequence>
<evidence type="ECO:0000313" key="2">
    <source>
        <dbReference type="Proteomes" id="UP000821865"/>
    </source>
</evidence>
<accession>A0ACB8CM75</accession>